<dbReference type="PANTHER" id="PTHR33332">
    <property type="entry name" value="REVERSE TRANSCRIPTASE DOMAIN-CONTAINING PROTEIN"/>
    <property type="match status" value="1"/>
</dbReference>
<dbReference type="EMBL" id="JARQZJ010000032">
    <property type="protein sequence ID" value="KAK9874533.1"/>
    <property type="molecule type" value="Genomic_DNA"/>
</dbReference>
<name>A0AAW1U1G7_9CUCU</name>
<dbReference type="Pfam" id="PF00078">
    <property type="entry name" value="RVT_1"/>
    <property type="match status" value="1"/>
</dbReference>
<dbReference type="GO" id="GO:0071897">
    <property type="term" value="P:DNA biosynthetic process"/>
    <property type="evidence" value="ECO:0007669"/>
    <property type="project" value="UniProtKB-ARBA"/>
</dbReference>
<dbReference type="SUPFAM" id="SSF56672">
    <property type="entry name" value="DNA/RNA polymerases"/>
    <property type="match status" value="1"/>
</dbReference>
<feature type="domain" description="Reverse transcriptase" evidence="1">
    <location>
        <begin position="19"/>
        <end position="277"/>
    </location>
</feature>
<protein>
    <recommendedName>
        <fullName evidence="1">Reverse transcriptase domain-containing protein</fullName>
    </recommendedName>
</protein>
<proteinExistence type="predicted"/>
<reference evidence="2 3" key="1">
    <citation type="submission" date="2023-03" db="EMBL/GenBank/DDBJ databases">
        <title>Genome insight into feeding habits of ladybird beetles.</title>
        <authorList>
            <person name="Li H.-S."/>
            <person name="Huang Y.-H."/>
            <person name="Pang H."/>
        </authorList>
    </citation>
    <scope>NUCLEOTIDE SEQUENCE [LARGE SCALE GENOMIC DNA]</scope>
    <source>
        <strain evidence="2">SYSU_2023b</strain>
        <tissue evidence="2">Whole body</tissue>
    </source>
</reference>
<evidence type="ECO:0000313" key="3">
    <source>
        <dbReference type="Proteomes" id="UP001431783"/>
    </source>
</evidence>
<gene>
    <name evidence="2" type="ORF">WA026_005375</name>
</gene>
<sequence length="344" mass="40160">MLRQNLDNLIHFLINIINSSLETGTVPDKLKKSTVIPIRKKNGATQMEHFRPVNTLPTEAKILEKIVIKQLEEYVTCNGLLIEQQSGFRKNHGCESAIQNLIEEWKTNMDKNMCTVVVFLDLQRAFETIARRRLLHKLRRYGINGTVFKWFQDYMTGRKQTVKIGDECSEEIDVESGVPQGSVLGPMLFSLYINDIGGVLKHCSVLYLAGKTDKERLQRLQNKGMRIILSCDRYTRIKNMLEELKWVQISDYIEMLAMKFIYKCIVKKMPNYCNERLTTFQEVHNYGTRNKMNFIVGHRNKTTTQNSLFHGALLKYNSLPKKIKDCTSFKSFNKQLFDYYLNRM</sequence>
<dbReference type="InterPro" id="IPR000477">
    <property type="entry name" value="RT_dom"/>
</dbReference>
<keyword evidence="3" id="KW-1185">Reference proteome</keyword>
<organism evidence="2 3">
    <name type="scientific">Henosepilachna vigintioctopunctata</name>
    <dbReference type="NCBI Taxonomy" id="420089"/>
    <lineage>
        <taxon>Eukaryota</taxon>
        <taxon>Metazoa</taxon>
        <taxon>Ecdysozoa</taxon>
        <taxon>Arthropoda</taxon>
        <taxon>Hexapoda</taxon>
        <taxon>Insecta</taxon>
        <taxon>Pterygota</taxon>
        <taxon>Neoptera</taxon>
        <taxon>Endopterygota</taxon>
        <taxon>Coleoptera</taxon>
        <taxon>Polyphaga</taxon>
        <taxon>Cucujiformia</taxon>
        <taxon>Coccinelloidea</taxon>
        <taxon>Coccinellidae</taxon>
        <taxon>Epilachninae</taxon>
        <taxon>Epilachnini</taxon>
        <taxon>Henosepilachna</taxon>
    </lineage>
</organism>
<evidence type="ECO:0000313" key="2">
    <source>
        <dbReference type="EMBL" id="KAK9874533.1"/>
    </source>
</evidence>
<dbReference type="PROSITE" id="PS50878">
    <property type="entry name" value="RT_POL"/>
    <property type="match status" value="1"/>
</dbReference>
<comment type="caution">
    <text evidence="2">The sequence shown here is derived from an EMBL/GenBank/DDBJ whole genome shotgun (WGS) entry which is preliminary data.</text>
</comment>
<dbReference type="InterPro" id="IPR043502">
    <property type="entry name" value="DNA/RNA_pol_sf"/>
</dbReference>
<dbReference type="AlphaFoldDB" id="A0AAW1U1G7"/>
<evidence type="ECO:0000259" key="1">
    <source>
        <dbReference type="PROSITE" id="PS50878"/>
    </source>
</evidence>
<dbReference type="Proteomes" id="UP001431783">
    <property type="component" value="Unassembled WGS sequence"/>
</dbReference>
<accession>A0AAW1U1G7</accession>